<organism evidence="3 4">
    <name type="scientific">Thalassiosira pseudonana</name>
    <name type="common">Marine diatom</name>
    <name type="synonym">Cyclotella nana</name>
    <dbReference type="NCBI Taxonomy" id="35128"/>
    <lineage>
        <taxon>Eukaryota</taxon>
        <taxon>Sar</taxon>
        <taxon>Stramenopiles</taxon>
        <taxon>Ochrophyta</taxon>
        <taxon>Bacillariophyta</taxon>
        <taxon>Coscinodiscophyceae</taxon>
        <taxon>Thalassiosirophycidae</taxon>
        <taxon>Thalassiosirales</taxon>
        <taxon>Thalassiosiraceae</taxon>
        <taxon>Thalassiosira</taxon>
    </lineage>
</organism>
<evidence type="ECO:0000313" key="4">
    <source>
        <dbReference type="Proteomes" id="UP000001449"/>
    </source>
</evidence>
<keyword evidence="2" id="KW-0812">Transmembrane</keyword>
<dbReference type="PaxDb" id="35128-Thapsdraft1758"/>
<evidence type="ECO:0000313" key="3">
    <source>
        <dbReference type="EMBL" id="EED86409.1"/>
    </source>
</evidence>
<sequence>MTIFAREVLEGTVIIGHLRAINMAALMASIVAIVVCACVAIPLAVLSKELDETTAIIVEGLSKLVDAICVLQLSLKIPKFLGVYAIYGEMDKVYNIGVKASDHSEEEEETRRFSYSEWFLTFEHEEEGEGPEYTFWSEKQLPMALLKPFGYSAGRTQLQIACFWSWLVFGLVLHAWKNISSKKIFQAQGLAEAEEEAATGGKDLELKKTEANKSQGTDEENVSTEDVDA</sequence>
<keyword evidence="2" id="KW-0472">Membrane</keyword>
<keyword evidence="4" id="KW-1185">Reference proteome</keyword>
<dbReference type="InParanoid" id="B8LE05"/>
<name>B8LE05_THAPS</name>
<evidence type="ECO:0000256" key="1">
    <source>
        <dbReference type="SAM" id="MobiDB-lite"/>
    </source>
</evidence>
<feature type="transmembrane region" description="Helical" evidence="2">
    <location>
        <begin position="21"/>
        <end position="45"/>
    </location>
</feature>
<gene>
    <name evidence="3" type="ORF">THAPSDRAFT_bd1758</name>
</gene>
<feature type="compositionally biased region" description="Basic and acidic residues" evidence="1">
    <location>
        <begin position="202"/>
        <end position="211"/>
    </location>
</feature>
<reference evidence="3 4" key="1">
    <citation type="journal article" date="2004" name="Science">
        <title>The genome of the diatom Thalassiosira pseudonana: ecology, evolution, and metabolism.</title>
        <authorList>
            <person name="Armbrust E.V."/>
            <person name="Berges J.A."/>
            <person name="Bowler C."/>
            <person name="Green B.R."/>
            <person name="Martinez D."/>
            <person name="Putnam N.H."/>
            <person name="Zhou S."/>
            <person name="Allen A.E."/>
            <person name="Apt K.E."/>
            <person name="Bechner M."/>
            <person name="Brzezinski M.A."/>
            <person name="Chaal B.K."/>
            <person name="Chiovitti A."/>
            <person name="Davis A.K."/>
            <person name="Demarest M.S."/>
            <person name="Detter J.C."/>
            <person name="Glavina T."/>
            <person name="Goodstein D."/>
            <person name="Hadi M.Z."/>
            <person name="Hellsten U."/>
            <person name="Hildebrand M."/>
            <person name="Jenkins B.D."/>
            <person name="Jurka J."/>
            <person name="Kapitonov V.V."/>
            <person name="Kroger N."/>
            <person name="Lau W.W."/>
            <person name="Lane T.W."/>
            <person name="Larimer F.W."/>
            <person name="Lippmeier J.C."/>
            <person name="Lucas S."/>
            <person name="Medina M."/>
            <person name="Montsant A."/>
            <person name="Obornik M."/>
            <person name="Parker M.S."/>
            <person name="Palenik B."/>
            <person name="Pazour G.J."/>
            <person name="Richardson P.M."/>
            <person name="Rynearson T.A."/>
            <person name="Saito M.A."/>
            <person name="Schwartz D.C."/>
            <person name="Thamatrakoln K."/>
            <person name="Valentin K."/>
            <person name="Vardi A."/>
            <person name="Wilkerson F.P."/>
            <person name="Rokhsar D.S."/>
        </authorList>
    </citation>
    <scope>NUCLEOTIDE SEQUENCE [LARGE SCALE GENOMIC DNA]</scope>
    <source>
        <strain evidence="3 4">CCMP1335</strain>
    </source>
</reference>
<feature type="region of interest" description="Disordered" evidence="1">
    <location>
        <begin position="196"/>
        <end position="229"/>
    </location>
</feature>
<dbReference type="GeneID" id="7444466"/>
<dbReference type="EMBL" id="DS999427">
    <property type="protein sequence ID" value="EED86409.1"/>
    <property type="molecule type" value="Genomic_DNA"/>
</dbReference>
<evidence type="ECO:0000256" key="2">
    <source>
        <dbReference type="SAM" id="Phobius"/>
    </source>
</evidence>
<feature type="transmembrane region" description="Helical" evidence="2">
    <location>
        <begin position="158"/>
        <end position="176"/>
    </location>
</feature>
<dbReference type="AlphaFoldDB" id="B8LE05"/>
<dbReference type="Proteomes" id="UP000001449">
    <property type="component" value="Unassembled WGS sequence"/>
</dbReference>
<protein>
    <submittedName>
        <fullName evidence="3">Uncharacterized protein</fullName>
    </submittedName>
</protein>
<feature type="compositionally biased region" description="Acidic residues" evidence="1">
    <location>
        <begin position="217"/>
        <end position="229"/>
    </location>
</feature>
<dbReference type="KEGG" id="tps:THAPSDRAFT_bd1758"/>
<reference evidence="3 4" key="2">
    <citation type="journal article" date="2008" name="Nature">
        <title>The Phaeodactylum genome reveals the evolutionary history of diatom genomes.</title>
        <authorList>
            <person name="Bowler C."/>
            <person name="Allen A.E."/>
            <person name="Badger J.H."/>
            <person name="Grimwood J."/>
            <person name="Jabbari K."/>
            <person name="Kuo A."/>
            <person name="Maheswari U."/>
            <person name="Martens C."/>
            <person name="Maumus F."/>
            <person name="Otillar R.P."/>
            <person name="Rayko E."/>
            <person name="Salamov A."/>
            <person name="Vandepoele K."/>
            <person name="Beszteri B."/>
            <person name="Gruber A."/>
            <person name="Heijde M."/>
            <person name="Katinka M."/>
            <person name="Mock T."/>
            <person name="Valentin K."/>
            <person name="Verret F."/>
            <person name="Berges J.A."/>
            <person name="Brownlee C."/>
            <person name="Cadoret J.P."/>
            <person name="Chiovitti A."/>
            <person name="Choi C.J."/>
            <person name="Coesel S."/>
            <person name="De Martino A."/>
            <person name="Detter J.C."/>
            <person name="Durkin C."/>
            <person name="Falciatore A."/>
            <person name="Fournet J."/>
            <person name="Haruta M."/>
            <person name="Huysman M.J."/>
            <person name="Jenkins B.D."/>
            <person name="Jiroutova K."/>
            <person name="Jorgensen R.E."/>
            <person name="Joubert Y."/>
            <person name="Kaplan A."/>
            <person name="Kroger N."/>
            <person name="Kroth P.G."/>
            <person name="La Roche J."/>
            <person name="Lindquist E."/>
            <person name="Lommer M."/>
            <person name="Martin-Jezequel V."/>
            <person name="Lopez P.J."/>
            <person name="Lucas S."/>
            <person name="Mangogna M."/>
            <person name="McGinnis K."/>
            <person name="Medlin L.K."/>
            <person name="Montsant A."/>
            <person name="Oudot-Le Secq M.P."/>
            <person name="Napoli C."/>
            <person name="Obornik M."/>
            <person name="Parker M.S."/>
            <person name="Petit J.L."/>
            <person name="Porcel B.M."/>
            <person name="Poulsen N."/>
            <person name="Robison M."/>
            <person name="Rychlewski L."/>
            <person name="Rynearson T.A."/>
            <person name="Schmutz J."/>
            <person name="Shapiro H."/>
            <person name="Siaut M."/>
            <person name="Stanley M."/>
            <person name="Sussman M.R."/>
            <person name="Taylor A.R."/>
            <person name="Vardi A."/>
            <person name="von Dassow P."/>
            <person name="Vyverman W."/>
            <person name="Willis A."/>
            <person name="Wyrwicz L.S."/>
            <person name="Rokhsar D.S."/>
            <person name="Weissenbach J."/>
            <person name="Armbrust E.V."/>
            <person name="Green B.R."/>
            <person name="Van de Peer Y."/>
            <person name="Grigoriev I.V."/>
        </authorList>
    </citation>
    <scope>NUCLEOTIDE SEQUENCE [LARGE SCALE GENOMIC DNA]</scope>
    <source>
        <strain evidence="3 4">CCMP1335</strain>
    </source>
</reference>
<proteinExistence type="predicted"/>
<accession>B8LE05</accession>
<dbReference type="HOGENOM" id="CLU_1212559_0_0_1"/>
<dbReference type="RefSeq" id="XP_002297259.1">
    <property type="nucleotide sequence ID" value="XM_002297223.1"/>
</dbReference>
<keyword evidence="2" id="KW-1133">Transmembrane helix</keyword>
<feature type="non-terminal residue" evidence="3">
    <location>
        <position position="229"/>
    </location>
</feature>